<dbReference type="PANTHER" id="PTHR47258">
    <property type="match status" value="1"/>
</dbReference>
<name>A0AAV8U689_9ROSI</name>
<accession>A0AAV8U689</accession>
<keyword evidence="5" id="KW-1185">Reference proteome</keyword>
<dbReference type="Gene3D" id="3.30.40.10">
    <property type="entry name" value="Zinc/RING finger domain, C3HC4 (zinc finger)"/>
    <property type="match status" value="1"/>
</dbReference>
<dbReference type="SUPFAM" id="SSF57850">
    <property type="entry name" value="RING/U-box"/>
    <property type="match status" value="1"/>
</dbReference>
<comment type="caution">
    <text evidence="4">The sequence shown here is derived from an EMBL/GenBank/DDBJ whole genome shotgun (WGS) entry which is preliminary data.</text>
</comment>
<sequence>MGLSSFPAAAEGVLPVLVLNTVLSLALIKNMIRSVLQGMGADSRERRDFEADPDENSQDNARARERRVCTTQFKSLCHSSGDNNTSGVSSSCGNGRVNTLECCVCLCRFEAEEEVSELSCKHFFHKGCLDKWFDNNHRTCPLCRSVL</sequence>
<dbReference type="PANTHER" id="PTHR47258:SF3">
    <property type="entry name" value="F21J9.24-RELATED"/>
    <property type="match status" value="1"/>
</dbReference>
<feature type="domain" description="RING-type" evidence="3">
    <location>
        <begin position="102"/>
        <end position="144"/>
    </location>
</feature>
<keyword evidence="1" id="KW-0479">Metal-binding</keyword>
<dbReference type="InterPro" id="IPR044249">
    <property type="entry name" value="XERICO-like"/>
</dbReference>
<dbReference type="PROSITE" id="PS50089">
    <property type="entry name" value="ZF_RING_2"/>
    <property type="match status" value="1"/>
</dbReference>
<protein>
    <recommendedName>
        <fullName evidence="3">RING-type domain-containing protein</fullName>
    </recommendedName>
</protein>
<dbReference type="InterPro" id="IPR001841">
    <property type="entry name" value="Znf_RING"/>
</dbReference>
<evidence type="ECO:0000313" key="5">
    <source>
        <dbReference type="Proteomes" id="UP001159364"/>
    </source>
</evidence>
<evidence type="ECO:0000259" key="3">
    <source>
        <dbReference type="PROSITE" id="PS50089"/>
    </source>
</evidence>
<dbReference type="Proteomes" id="UP001159364">
    <property type="component" value="Linkage Group LG01"/>
</dbReference>
<keyword evidence="1" id="KW-0863">Zinc-finger</keyword>
<evidence type="ECO:0000256" key="1">
    <source>
        <dbReference type="PROSITE-ProRule" id="PRU00175"/>
    </source>
</evidence>
<evidence type="ECO:0000256" key="2">
    <source>
        <dbReference type="SAM" id="MobiDB-lite"/>
    </source>
</evidence>
<dbReference type="SMART" id="SM00184">
    <property type="entry name" value="RING"/>
    <property type="match status" value="1"/>
</dbReference>
<dbReference type="AlphaFoldDB" id="A0AAV8U689"/>
<evidence type="ECO:0000313" key="4">
    <source>
        <dbReference type="EMBL" id="KAJ8773609.1"/>
    </source>
</evidence>
<organism evidence="4 5">
    <name type="scientific">Erythroxylum novogranatense</name>
    <dbReference type="NCBI Taxonomy" id="1862640"/>
    <lineage>
        <taxon>Eukaryota</taxon>
        <taxon>Viridiplantae</taxon>
        <taxon>Streptophyta</taxon>
        <taxon>Embryophyta</taxon>
        <taxon>Tracheophyta</taxon>
        <taxon>Spermatophyta</taxon>
        <taxon>Magnoliopsida</taxon>
        <taxon>eudicotyledons</taxon>
        <taxon>Gunneridae</taxon>
        <taxon>Pentapetalae</taxon>
        <taxon>rosids</taxon>
        <taxon>fabids</taxon>
        <taxon>Malpighiales</taxon>
        <taxon>Erythroxylaceae</taxon>
        <taxon>Erythroxylum</taxon>
    </lineage>
</organism>
<proteinExistence type="predicted"/>
<dbReference type="InterPro" id="IPR013083">
    <property type="entry name" value="Znf_RING/FYVE/PHD"/>
</dbReference>
<keyword evidence="1" id="KW-0862">Zinc</keyword>
<dbReference type="EMBL" id="JAIWQS010000001">
    <property type="protein sequence ID" value="KAJ8773609.1"/>
    <property type="molecule type" value="Genomic_DNA"/>
</dbReference>
<dbReference type="GO" id="GO:0008270">
    <property type="term" value="F:zinc ion binding"/>
    <property type="evidence" value="ECO:0007669"/>
    <property type="project" value="UniProtKB-KW"/>
</dbReference>
<dbReference type="Pfam" id="PF13639">
    <property type="entry name" value="zf-RING_2"/>
    <property type="match status" value="1"/>
</dbReference>
<feature type="region of interest" description="Disordered" evidence="2">
    <location>
        <begin position="44"/>
        <end position="64"/>
    </location>
</feature>
<gene>
    <name evidence="4" type="ORF">K2173_005855</name>
</gene>
<reference evidence="4 5" key="1">
    <citation type="submission" date="2021-09" db="EMBL/GenBank/DDBJ databases">
        <title>Genomic insights and catalytic innovation underlie evolution of tropane alkaloids biosynthesis.</title>
        <authorList>
            <person name="Wang Y.-J."/>
            <person name="Tian T."/>
            <person name="Huang J.-P."/>
            <person name="Huang S.-X."/>
        </authorList>
    </citation>
    <scope>NUCLEOTIDE SEQUENCE [LARGE SCALE GENOMIC DNA]</scope>
    <source>
        <strain evidence="4">KIB-2018</strain>
        <tissue evidence="4">Leaf</tissue>
    </source>
</reference>